<gene>
    <name evidence="1" type="ORF">PHLCEN_2v2259</name>
</gene>
<comment type="caution">
    <text evidence="1">The sequence shown here is derived from an EMBL/GenBank/DDBJ whole genome shotgun (WGS) entry which is preliminary data.</text>
</comment>
<dbReference type="Proteomes" id="UP000186601">
    <property type="component" value="Unassembled WGS sequence"/>
</dbReference>
<organism evidence="1 2">
    <name type="scientific">Hermanssonia centrifuga</name>
    <dbReference type="NCBI Taxonomy" id="98765"/>
    <lineage>
        <taxon>Eukaryota</taxon>
        <taxon>Fungi</taxon>
        <taxon>Dikarya</taxon>
        <taxon>Basidiomycota</taxon>
        <taxon>Agaricomycotina</taxon>
        <taxon>Agaricomycetes</taxon>
        <taxon>Polyporales</taxon>
        <taxon>Meruliaceae</taxon>
        <taxon>Hermanssonia</taxon>
    </lineage>
</organism>
<name>A0A2R6RPS1_9APHY</name>
<dbReference type="EMBL" id="MLYV02000207">
    <property type="protein sequence ID" value="PSS32017.1"/>
    <property type="molecule type" value="Genomic_DNA"/>
</dbReference>
<keyword evidence="2" id="KW-1185">Reference proteome</keyword>
<evidence type="ECO:0000313" key="2">
    <source>
        <dbReference type="Proteomes" id="UP000186601"/>
    </source>
</evidence>
<evidence type="ECO:0000313" key="1">
    <source>
        <dbReference type="EMBL" id="PSS32017.1"/>
    </source>
</evidence>
<reference evidence="1 2" key="1">
    <citation type="submission" date="2018-02" db="EMBL/GenBank/DDBJ databases">
        <title>Genome sequence of the basidiomycete white-rot fungus Phlebia centrifuga.</title>
        <authorList>
            <person name="Granchi Z."/>
            <person name="Peng M."/>
            <person name="de Vries R.P."/>
            <person name="Hilden K."/>
            <person name="Makela M.R."/>
            <person name="Grigoriev I."/>
            <person name="Riley R."/>
        </authorList>
    </citation>
    <scope>NUCLEOTIDE SEQUENCE [LARGE SCALE GENOMIC DNA]</scope>
    <source>
        <strain evidence="1 2">FBCC195</strain>
    </source>
</reference>
<proteinExistence type="predicted"/>
<dbReference type="AlphaFoldDB" id="A0A2R6RPS1"/>
<protein>
    <submittedName>
        <fullName evidence="1">Uncharacterized protein</fullName>
    </submittedName>
</protein>
<accession>A0A2R6RPS1</accession>
<sequence length="95" mass="10773">MDGVMTGIRVHSSDAAIAKVRHLRQTKVMASQLTVFRRSFRVHATGFHWSSTRLVKILRSSSFGRGFERVMVAGSIFKELHRAHRMQESSFVGRG</sequence>